<feature type="region of interest" description="Disordered" evidence="1">
    <location>
        <begin position="48"/>
        <end position="73"/>
    </location>
</feature>
<reference evidence="2" key="1">
    <citation type="journal article" date="2021" name="Sci. Adv.">
        <title>The American lobster genome reveals insights on longevity, neural, and immune adaptations.</title>
        <authorList>
            <person name="Polinski J.M."/>
            <person name="Zimin A.V."/>
            <person name="Clark K.F."/>
            <person name="Kohn A.B."/>
            <person name="Sadowski N."/>
            <person name="Timp W."/>
            <person name="Ptitsyn A."/>
            <person name="Khanna P."/>
            <person name="Romanova D.Y."/>
            <person name="Williams P."/>
            <person name="Greenwood S.J."/>
            <person name="Moroz L.L."/>
            <person name="Walt D.R."/>
            <person name="Bodnar A.G."/>
        </authorList>
    </citation>
    <scope>NUCLEOTIDE SEQUENCE</scope>
    <source>
        <strain evidence="2">GMGI-L3</strain>
    </source>
</reference>
<dbReference type="AlphaFoldDB" id="A0A8J5K3K5"/>
<protein>
    <submittedName>
        <fullName evidence="2">Uncharacterized protein</fullName>
    </submittedName>
</protein>
<sequence>NNAEQVDDHGKSLHERWNMRAPNRCACVICYQGMNDINVKQLSSRLKGGNIQSKDGTEVRARSSDLEFDPSDDATINVSQDVLEELSDIRC</sequence>
<evidence type="ECO:0000313" key="3">
    <source>
        <dbReference type="Proteomes" id="UP000747542"/>
    </source>
</evidence>
<dbReference type="Proteomes" id="UP000747542">
    <property type="component" value="Unassembled WGS sequence"/>
</dbReference>
<name>A0A8J5K3K5_HOMAM</name>
<proteinExistence type="predicted"/>
<evidence type="ECO:0000313" key="2">
    <source>
        <dbReference type="EMBL" id="KAG7168762.1"/>
    </source>
</evidence>
<comment type="caution">
    <text evidence="2">The sequence shown here is derived from an EMBL/GenBank/DDBJ whole genome shotgun (WGS) entry which is preliminary data.</text>
</comment>
<organism evidence="2 3">
    <name type="scientific">Homarus americanus</name>
    <name type="common">American lobster</name>
    <dbReference type="NCBI Taxonomy" id="6706"/>
    <lineage>
        <taxon>Eukaryota</taxon>
        <taxon>Metazoa</taxon>
        <taxon>Ecdysozoa</taxon>
        <taxon>Arthropoda</taxon>
        <taxon>Crustacea</taxon>
        <taxon>Multicrustacea</taxon>
        <taxon>Malacostraca</taxon>
        <taxon>Eumalacostraca</taxon>
        <taxon>Eucarida</taxon>
        <taxon>Decapoda</taxon>
        <taxon>Pleocyemata</taxon>
        <taxon>Astacidea</taxon>
        <taxon>Nephropoidea</taxon>
        <taxon>Nephropidae</taxon>
        <taxon>Homarus</taxon>
    </lineage>
</organism>
<accession>A0A8J5K3K5</accession>
<dbReference type="EMBL" id="JAHLQT010019090">
    <property type="protein sequence ID" value="KAG7168762.1"/>
    <property type="molecule type" value="Genomic_DNA"/>
</dbReference>
<keyword evidence="3" id="KW-1185">Reference proteome</keyword>
<gene>
    <name evidence="2" type="ORF">Hamer_G027458</name>
</gene>
<feature type="compositionally biased region" description="Basic and acidic residues" evidence="1">
    <location>
        <begin position="55"/>
        <end position="65"/>
    </location>
</feature>
<evidence type="ECO:0000256" key="1">
    <source>
        <dbReference type="SAM" id="MobiDB-lite"/>
    </source>
</evidence>
<feature type="non-terminal residue" evidence="2">
    <location>
        <position position="1"/>
    </location>
</feature>